<name>A0ABD3MVT0_9STRA</name>
<keyword evidence="2" id="KW-0812">Transmembrane</keyword>
<dbReference type="AlphaFoldDB" id="A0ABD3MVT0"/>
<proteinExistence type="predicted"/>
<organism evidence="3 4">
    <name type="scientific">Discostella pseudostelligera</name>
    <dbReference type="NCBI Taxonomy" id="259834"/>
    <lineage>
        <taxon>Eukaryota</taxon>
        <taxon>Sar</taxon>
        <taxon>Stramenopiles</taxon>
        <taxon>Ochrophyta</taxon>
        <taxon>Bacillariophyta</taxon>
        <taxon>Coscinodiscophyceae</taxon>
        <taxon>Thalassiosirophycidae</taxon>
        <taxon>Stephanodiscales</taxon>
        <taxon>Stephanodiscaceae</taxon>
        <taxon>Discostella</taxon>
    </lineage>
</organism>
<feature type="transmembrane region" description="Helical" evidence="2">
    <location>
        <begin position="148"/>
        <end position="166"/>
    </location>
</feature>
<dbReference type="EMBL" id="JALLBG020000089">
    <property type="protein sequence ID" value="KAL3766041.1"/>
    <property type="molecule type" value="Genomic_DNA"/>
</dbReference>
<dbReference type="PROSITE" id="PS51257">
    <property type="entry name" value="PROKAR_LIPOPROTEIN"/>
    <property type="match status" value="1"/>
</dbReference>
<gene>
    <name evidence="3" type="ORF">ACHAWU_002756</name>
</gene>
<comment type="caution">
    <text evidence="3">The sequence shown here is derived from an EMBL/GenBank/DDBJ whole genome shotgun (WGS) entry which is preliminary data.</text>
</comment>
<evidence type="ECO:0000313" key="3">
    <source>
        <dbReference type="EMBL" id="KAL3766041.1"/>
    </source>
</evidence>
<evidence type="ECO:0008006" key="5">
    <source>
        <dbReference type="Google" id="ProtNLM"/>
    </source>
</evidence>
<feature type="region of interest" description="Disordered" evidence="1">
    <location>
        <begin position="207"/>
        <end position="226"/>
    </location>
</feature>
<reference evidence="3 4" key="1">
    <citation type="submission" date="2024-10" db="EMBL/GenBank/DDBJ databases">
        <title>Updated reference genomes for cyclostephanoid diatoms.</title>
        <authorList>
            <person name="Roberts W.R."/>
            <person name="Alverson A.J."/>
        </authorList>
    </citation>
    <scope>NUCLEOTIDE SEQUENCE [LARGE SCALE GENOMIC DNA]</scope>
    <source>
        <strain evidence="3 4">AJA232-27</strain>
    </source>
</reference>
<evidence type="ECO:0000256" key="2">
    <source>
        <dbReference type="SAM" id="Phobius"/>
    </source>
</evidence>
<accession>A0ABD3MVT0</accession>
<keyword evidence="4" id="KW-1185">Reference proteome</keyword>
<keyword evidence="2" id="KW-1133">Transmembrane helix</keyword>
<dbReference type="Proteomes" id="UP001530293">
    <property type="component" value="Unassembled WGS sequence"/>
</dbReference>
<feature type="compositionally biased region" description="Polar residues" evidence="1">
    <location>
        <begin position="213"/>
        <end position="226"/>
    </location>
</feature>
<evidence type="ECO:0000313" key="4">
    <source>
        <dbReference type="Proteomes" id="UP001530293"/>
    </source>
</evidence>
<protein>
    <recommendedName>
        <fullName evidence="5">Transmembrane protein</fullName>
    </recommendedName>
</protein>
<evidence type="ECO:0000256" key="1">
    <source>
        <dbReference type="SAM" id="MobiDB-lite"/>
    </source>
</evidence>
<sequence length="309" mass="33100">MKSISMRKSIRIPPSSNKPSCISVMVVNLTILAGCLLSPGTCLALEASQWSSSSSSNTRLLLRGGTIEKQRELIDTVPTTAPLQHSHSQPPPPPLNVVATMAEAGGGHDTTLITSNGVGEEEEVGKLSAAVDTTTHTSFAPLDSSNHALLSLLFIALCVGFFIAGIPSSITQCNCLENMCADNNDKHQLHGSVQKRMNSFNQWVGADDKPASAGQSSQPTEFTTGLTNSGIKMEEEEGIEVDMKKGVDPKPKRSIFGSRRGLFGPARVQPKASPLLRLQVKSRPYKKEAVNTDKNDAVINDMYVRAEDG</sequence>
<keyword evidence="2" id="KW-0472">Membrane</keyword>